<keyword evidence="1 6" id="KW-0812">Transmembrane</keyword>
<dbReference type="PANTHER" id="PTHR31792:SF3">
    <property type="entry name" value="VACUOLAR ATPASE ASSEMBLY INTEGRAL MEMBRANE PROTEIN VMA21"/>
    <property type="match status" value="1"/>
</dbReference>
<sequence>MDTFTAAFLSLEPQVEISSEFTVVTFFHSGLEEEKLWQELYRIPIAILYGFNNKLFPGTMQLSPHSVTLLSGFLAVISVNVVIAFYIYMAMKEPSSKHEPDLIFVADAKASIKQSGLNEADSPSNHGKQE</sequence>
<protein>
    <recommendedName>
        <fullName evidence="9">Vacuolar ATPase assembly integral membrane protein VMA21 homolog</fullName>
    </recommendedName>
</protein>
<organism evidence="7 8">
    <name type="scientific">Fraxinus pennsylvanica</name>
    <dbReference type="NCBI Taxonomy" id="56036"/>
    <lineage>
        <taxon>Eukaryota</taxon>
        <taxon>Viridiplantae</taxon>
        <taxon>Streptophyta</taxon>
        <taxon>Embryophyta</taxon>
        <taxon>Tracheophyta</taxon>
        <taxon>Spermatophyta</taxon>
        <taxon>Magnoliopsida</taxon>
        <taxon>eudicotyledons</taxon>
        <taxon>Gunneridae</taxon>
        <taxon>Pentapetalae</taxon>
        <taxon>asterids</taxon>
        <taxon>lamiids</taxon>
        <taxon>Lamiales</taxon>
        <taxon>Oleaceae</taxon>
        <taxon>Oleeae</taxon>
        <taxon>Fraxinus</taxon>
    </lineage>
</organism>
<evidence type="ECO:0000256" key="4">
    <source>
        <dbReference type="ARBA" id="ARBA00023136"/>
    </source>
</evidence>
<dbReference type="InterPro" id="IPR019013">
    <property type="entry name" value="Vma21"/>
</dbReference>
<name>A0AAD2DHN5_9LAMI</name>
<keyword evidence="4 6" id="KW-0472">Membrane</keyword>
<keyword evidence="8" id="KW-1185">Reference proteome</keyword>
<reference evidence="7" key="1">
    <citation type="submission" date="2023-05" db="EMBL/GenBank/DDBJ databases">
        <authorList>
            <person name="Huff M."/>
        </authorList>
    </citation>
    <scope>NUCLEOTIDE SEQUENCE</scope>
</reference>
<dbReference type="PANTHER" id="PTHR31792">
    <property type="entry name" value="VACUOLAR ATPASE ASSEMBLY INTEGRAL MEMBRANE PROTEIN VMA21"/>
    <property type="match status" value="1"/>
</dbReference>
<keyword evidence="3 6" id="KW-1133">Transmembrane helix</keyword>
<keyword evidence="2" id="KW-0256">Endoplasmic reticulum</keyword>
<evidence type="ECO:0000256" key="5">
    <source>
        <dbReference type="ARBA" id="ARBA00023329"/>
    </source>
</evidence>
<keyword evidence="5" id="KW-0968">Cytoplasmic vesicle</keyword>
<evidence type="ECO:0000256" key="2">
    <source>
        <dbReference type="ARBA" id="ARBA00022824"/>
    </source>
</evidence>
<proteinExistence type="predicted"/>
<dbReference type="GO" id="GO:0070072">
    <property type="term" value="P:vacuolar proton-transporting V-type ATPase complex assembly"/>
    <property type="evidence" value="ECO:0007669"/>
    <property type="project" value="InterPro"/>
</dbReference>
<feature type="transmembrane region" description="Helical" evidence="6">
    <location>
        <begin position="67"/>
        <end position="88"/>
    </location>
</feature>
<gene>
    <name evidence="7" type="ORF">FPE_LOCUS1745</name>
</gene>
<evidence type="ECO:0000256" key="1">
    <source>
        <dbReference type="ARBA" id="ARBA00022692"/>
    </source>
</evidence>
<evidence type="ECO:0008006" key="9">
    <source>
        <dbReference type="Google" id="ProtNLM"/>
    </source>
</evidence>
<dbReference type="GO" id="GO:0031410">
    <property type="term" value="C:cytoplasmic vesicle"/>
    <property type="evidence" value="ECO:0007669"/>
    <property type="project" value="UniProtKB-KW"/>
</dbReference>
<evidence type="ECO:0000313" key="7">
    <source>
        <dbReference type="EMBL" id="CAI9754314.1"/>
    </source>
</evidence>
<dbReference type="Pfam" id="PF09446">
    <property type="entry name" value="VMA21"/>
    <property type="match status" value="1"/>
</dbReference>
<dbReference type="Proteomes" id="UP000834106">
    <property type="component" value="Chromosome 1"/>
</dbReference>
<dbReference type="GO" id="GO:0005789">
    <property type="term" value="C:endoplasmic reticulum membrane"/>
    <property type="evidence" value="ECO:0007669"/>
    <property type="project" value="TreeGrafter"/>
</dbReference>
<evidence type="ECO:0000256" key="3">
    <source>
        <dbReference type="ARBA" id="ARBA00022989"/>
    </source>
</evidence>
<evidence type="ECO:0000256" key="6">
    <source>
        <dbReference type="SAM" id="Phobius"/>
    </source>
</evidence>
<dbReference type="AlphaFoldDB" id="A0AAD2DHN5"/>
<accession>A0AAD2DHN5</accession>
<evidence type="ECO:0000313" key="8">
    <source>
        <dbReference type="Proteomes" id="UP000834106"/>
    </source>
</evidence>
<dbReference type="EMBL" id="OU503036">
    <property type="protein sequence ID" value="CAI9754314.1"/>
    <property type="molecule type" value="Genomic_DNA"/>
</dbReference>